<dbReference type="NCBIfam" id="TIGR00613">
    <property type="entry name" value="reco"/>
    <property type="match status" value="1"/>
</dbReference>
<dbReference type="InterPro" id="IPR022572">
    <property type="entry name" value="DNA_rep/recomb_RecO_N"/>
</dbReference>
<proteinExistence type="inferred from homology"/>
<reference evidence="9 10" key="1">
    <citation type="submission" date="2021-08" db="EMBL/GenBank/DDBJ databases">
        <title>Draft genome sequence of Spirulina subsalsa with high tolerance to salinity and hype-accumulation of phycocyanin.</title>
        <authorList>
            <person name="Pei H."/>
            <person name="Jiang L."/>
        </authorList>
    </citation>
    <scope>NUCLEOTIDE SEQUENCE [LARGE SCALE GENOMIC DNA]</scope>
    <source>
        <strain evidence="9 10">FACHB-351</strain>
    </source>
</reference>
<accession>A0ABT3L065</accession>
<dbReference type="InterPro" id="IPR003717">
    <property type="entry name" value="RecO"/>
</dbReference>
<comment type="caution">
    <text evidence="9">The sequence shown here is derived from an EMBL/GenBank/DDBJ whole genome shotgun (WGS) entry which is preliminary data.</text>
</comment>
<feature type="domain" description="DNA replication/recombination mediator RecO N-terminal" evidence="8">
    <location>
        <begin position="1"/>
        <end position="80"/>
    </location>
</feature>
<evidence type="ECO:0000256" key="2">
    <source>
        <dbReference type="ARBA" id="ARBA00021310"/>
    </source>
</evidence>
<dbReference type="PANTHER" id="PTHR33991">
    <property type="entry name" value="DNA REPAIR PROTEIN RECO"/>
    <property type="match status" value="1"/>
</dbReference>
<evidence type="ECO:0000313" key="9">
    <source>
        <dbReference type="EMBL" id="MCW6034876.1"/>
    </source>
</evidence>
<evidence type="ECO:0000256" key="6">
    <source>
        <dbReference type="ARBA" id="ARBA00033409"/>
    </source>
</evidence>
<dbReference type="SUPFAM" id="SSF50249">
    <property type="entry name" value="Nucleic acid-binding proteins"/>
    <property type="match status" value="1"/>
</dbReference>
<dbReference type="InterPro" id="IPR037278">
    <property type="entry name" value="ARFGAP/RecO"/>
</dbReference>
<dbReference type="Gene3D" id="2.40.50.140">
    <property type="entry name" value="Nucleic acid-binding proteins"/>
    <property type="match status" value="1"/>
</dbReference>
<evidence type="ECO:0000259" key="8">
    <source>
        <dbReference type="Pfam" id="PF11967"/>
    </source>
</evidence>
<dbReference type="InterPro" id="IPR042242">
    <property type="entry name" value="RecO_C"/>
</dbReference>
<keyword evidence="3 7" id="KW-0227">DNA damage</keyword>
<evidence type="ECO:0000256" key="5">
    <source>
        <dbReference type="ARBA" id="ARBA00023204"/>
    </source>
</evidence>
<dbReference type="HAMAP" id="MF_00201">
    <property type="entry name" value="RecO"/>
    <property type="match status" value="1"/>
</dbReference>
<name>A0ABT3L065_9CYAN</name>
<gene>
    <name evidence="7 9" type="primary">recO</name>
    <name evidence="9" type="ORF">K4A83_01110</name>
</gene>
<comment type="similarity">
    <text evidence="1 7">Belongs to the RecO family.</text>
</comment>
<evidence type="ECO:0000256" key="7">
    <source>
        <dbReference type="HAMAP-Rule" id="MF_00201"/>
    </source>
</evidence>
<dbReference type="EMBL" id="JAIHOM010000003">
    <property type="protein sequence ID" value="MCW6034876.1"/>
    <property type="molecule type" value="Genomic_DNA"/>
</dbReference>
<evidence type="ECO:0000256" key="3">
    <source>
        <dbReference type="ARBA" id="ARBA00022763"/>
    </source>
</evidence>
<keyword evidence="5 7" id="KW-0234">DNA repair</keyword>
<dbReference type="Pfam" id="PF11967">
    <property type="entry name" value="RecO_N"/>
    <property type="match status" value="1"/>
</dbReference>
<evidence type="ECO:0000256" key="4">
    <source>
        <dbReference type="ARBA" id="ARBA00023172"/>
    </source>
</evidence>
<dbReference type="Pfam" id="PF02565">
    <property type="entry name" value="RecO_C"/>
    <property type="match status" value="1"/>
</dbReference>
<protein>
    <recommendedName>
        <fullName evidence="2 7">DNA repair protein RecO</fullName>
    </recommendedName>
    <alternativeName>
        <fullName evidence="6 7">Recombination protein O</fullName>
    </alternativeName>
</protein>
<dbReference type="PANTHER" id="PTHR33991:SF1">
    <property type="entry name" value="DNA REPAIR PROTEIN RECO"/>
    <property type="match status" value="1"/>
</dbReference>
<evidence type="ECO:0000313" key="10">
    <source>
        <dbReference type="Proteomes" id="UP001526426"/>
    </source>
</evidence>
<dbReference type="Proteomes" id="UP001526426">
    <property type="component" value="Unassembled WGS sequence"/>
</dbReference>
<organism evidence="9 10">
    <name type="scientific">Spirulina subsalsa FACHB-351</name>
    <dbReference type="NCBI Taxonomy" id="234711"/>
    <lineage>
        <taxon>Bacteria</taxon>
        <taxon>Bacillati</taxon>
        <taxon>Cyanobacteriota</taxon>
        <taxon>Cyanophyceae</taxon>
        <taxon>Spirulinales</taxon>
        <taxon>Spirulinaceae</taxon>
        <taxon>Spirulina</taxon>
    </lineage>
</organism>
<dbReference type="SUPFAM" id="SSF57863">
    <property type="entry name" value="ArfGap/RecO-like zinc finger"/>
    <property type="match status" value="1"/>
</dbReference>
<comment type="function">
    <text evidence="7">Involved in DNA repair and RecF pathway recombination.</text>
</comment>
<sequence>MSRTYKATGINLKSLALGECDRLVTILTAEYGLVQAVAPGARKPKSSLRGRIEPFVVNELLLVKGRSLDKIIQAETLESYPRLSQDLGKLATSQYWAEMVLAVGLSDQPQAELLELLKLHLQRLDQLPNHPPSHSSDFAAVSLLCSLTQGVFHLLTLAGLAPQVQGHLTPGERVGFSFEVGGVVPLSGPPHPASTYCVEYDLITPPPMNTFLGAQELTLLQHLAQIEPCNPHNLNALNKALWLKIEQTLRNYTQYHLGKPIRSAALVDTLFTVDF</sequence>
<evidence type="ECO:0000256" key="1">
    <source>
        <dbReference type="ARBA" id="ARBA00007452"/>
    </source>
</evidence>
<keyword evidence="4 7" id="KW-0233">DNA recombination</keyword>
<dbReference type="InterPro" id="IPR012340">
    <property type="entry name" value="NA-bd_OB-fold"/>
</dbReference>
<dbReference type="Gene3D" id="1.20.1440.120">
    <property type="entry name" value="Recombination protein O, C-terminal domain"/>
    <property type="match status" value="1"/>
</dbReference>
<keyword evidence="10" id="KW-1185">Reference proteome</keyword>
<dbReference type="RefSeq" id="WP_265262531.1">
    <property type="nucleotide sequence ID" value="NZ_JAIHOM010000003.1"/>
</dbReference>